<dbReference type="InParanoid" id="A0A0P0VPV4"/>
<evidence type="ECO:0000313" key="2">
    <source>
        <dbReference type="EMBL" id="BAS80958.1"/>
    </source>
</evidence>
<evidence type="ECO:0000256" key="1">
    <source>
        <dbReference type="SAM" id="MobiDB-lite"/>
    </source>
</evidence>
<feature type="region of interest" description="Disordered" evidence="1">
    <location>
        <begin position="191"/>
        <end position="217"/>
    </location>
</feature>
<dbReference type="AlphaFoldDB" id="A0A0P0VPV4"/>
<proteinExistence type="predicted"/>
<evidence type="ECO:0000313" key="3">
    <source>
        <dbReference type="Proteomes" id="UP000059680"/>
    </source>
</evidence>
<dbReference type="PaxDb" id="39947-A0A0P0VPV4"/>
<dbReference type="Gramene" id="Os02t0752250-00">
    <property type="protein sequence ID" value="Os02t0752250-00"/>
    <property type="gene ID" value="Os02g0752250"/>
</dbReference>
<name>A0A0P0VPV4_ORYSJ</name>
<reference evidence="3" key="1">
    <citation type="journal article" date="2005" name="Nature">
        <title>The map-based sequence of the rice genome.</title>
        <authorList>
            <consortium name="International rice genome sequencing project (IRGSP)"/>
            <person name="Matsumoto T."/>
            <person name="Wu J."/>
            <person name="Kanamori H."/>
            <person name="Katayose Y."/>
            <person name="Fujisawa M."/>
            <person name="Namiki N."/>
            <person name="Mizuno H."/>
            <person name="Yamamoto K."/>
            <person name="Antonio B.A."/>
            <person name="Baba T."/>
            <person name="Sakata K."/>
            <person name="Nagamura Y."/>
            <person name="Aoki H."/>
            <person name="Arikawa K."/>
            <person name="Arita K."/>
            <person name="Bito T."/>
            <person name="Chiden Y."/>
            <person name="Fujitsuka N."/>
            <person name="Fukunaka R."/>
            <person name="Hamada M."/>
            <person name="Harada C."/>
            <person name="Hayashi A."/>
            <person name="Hijishita S."/>
            <person name="Honda M."/>
            <person name="Hosokawa S."/>
            <person name="Ichikawa Y."/>
            <person name="Idonuma A."/>
            <person name="Iijima M."/>
            <person name="Ikeda M."/>
            <person name="Ikeno M."/>
            <person name="Ito K."/>
            <person name="Ito S."/>
            <person name="Ito T."/>
            <person name="Ito Y."/>
            <person name="Ito Y."/>
            <person name="Iwabuchi A."/>
            <person name="Kamiya K."/>
            <person name="Karasawa W."/>
            <person name="Kurita K."/>
            <person name="Katagiri S."/>
            <person name="Kikuta A."/>
            <person name="Kobayashi H."/>
            <person name="Kobayashi N."/>
            <person name="Machita K."/>
            <person name="Maehara T."/>
            <person name="Masukawa M."/>
            <person name="Mizubayashi T."/>
            <person name="Mukai Y."/>
            <person name="Nagasaki H."/>
            <person name="Nagata Y."/>
            <person name="Naito S."/>
            <person name="Nakashima M."/>
            <person name="Nakama Y."/>
            <person name="Nakamichi Y."/>
            <person name="Nakamura M."/>
            <person name="Meguro A."/>
            <person name="Negishi M."/>
            <person name="Ohta I."/>
            <person name="Ohta T."/>
            <person name="Okamoto M."/>
            <person name="Ono N."/>
            <person name="Saji S."/>
            <person name="Sakaguchi M."/>
            <person name="Sakai K."/>
            <person name="Shibata M."/>
            <person name="Shimokawa T."/>
            <person name="Song J."/>
            <person name="Takazaki Y."/>
            <person name="Terasawa K."/>
            <person name="Tsugane M."/>
            <person name="Tsuji K."/>
            <person name="Ueda S."/>
            <person name="Waki K."/>
            <person name="Yamagata H."/>
            <person name="Yamamoto M."/>
            <person name="Yamamoto S."/>
            <person name="Yamane H."/>
            <person name="Yoshiki S."/>
            <person name="Yoshihara R."/>
            <person name="Yukawa K."/>
            <person name="Zhong H."/>
            <person name="Yano M."/>
            <person name="Yuan Q."/>
            <person name="Ouyang S."/>
            <person name="Liu J."/>
            <person name="Jones K.M."/>
            <person name="Gansberger K."/>
            <person name="Moffat K."/>
            <person name="Hill J."/>
            <person name="Bera J."/>
            <person name="Fadrosh D."/>
            <person name="Jin S."/>
            <person name="Johri S."/>
            <person name="Kim M."/>
            <person name="Overton L."/>
            <person name="Reardon M."/>
            <person name="Tsitrin T."/>
            <person name="Vuong H."/>
            <person name="Weaver B."/>
            <person name="Ciecko A."/>
            <person name="Tallon L."/>
            <person name="Jackson J."/>
            <person name="Pai G."/>
            <person name="Aken S.V."/>
            <person name="Utterback T."/>
            <person name="Reidmuller S."/>
            <person name="Feldblyum T."/>
            <person name="Hsiao J."/>
            <person name="Zismann V."/>
            <person name="Iobst S."/>
            <person name="de Vazeille A.R."/>
            <person name="Buell C.R."/>
            <person name="Ying K."/>
            <person name="Li Y."/>
            <person name="Lu T."/>
            <person name="Huang Y."/>
            <person name="Zhao Q."/>
            <person name="Feng Q."/>
            <person name="Zhang L."/>
            <person name="Zhu J."/>
            <person name="Weng Q."/>
            <person name="Mu J."/>
            <person name="Lu Y."/>
            <person name="Fan D."/>
            <person name="Liu Y."/>
            <person name="Guan J."/>
            <person name="Zhang Y."/>
            <person name="Yu S."/>
            <person name="Liu X."/>
            <person name="Zhang Y."/>
            <person name="Hong G."/>
            <person name="Han B."/>
            <person name="Choisne N."/>
            <person name="Demange N."/>
            <person name="Orjeda G."/>
            <person name="Samain S."/>
            <person name="Cattolico L."/>
            <person name="Pelletier E."/>
            <person name="Couloux A."/>
            <person name="Segurens B."/>
            <person name="Wincker P."/>
            <person name="D'Hont A."/>
            <person name="Scarpelli C."/>
            <person name="Weissenbach J."/>
            <person name="Salanoubat M."/>
            <person name="Quetier F."/>
            <person name="Yu Y."/>
            <person name="Kim H.R."/>
            <person name="Rambo T."/>
            <person name="Currie J."/>
            <person name="Collura K."/>
            <person name="Luo M."/>
            <person name="Yang T."/>
            <person name="Ammiraju J.S.S."/>
            <person name="Engler F."/>
            <person name="Soderlund C."/>
            <person name="Wing R.A."/>
            <person name="Palmer L.E."/>
            <person name="de la Bastide M."/>
            <person name="Spiegel L."/>
            <person name="Nascimento L."/>
            <person name="Zutavern T."/>
            <person name="O'Shaughnessy A."/>
            <person name="Dike S."/>
            <person name="Dedhia N."/>
            <person name="Preston R."/>
            <person name="Balija V."/>
            <person name="McCombie W.R."/>
            <person name="Chow T."/>
            <person name="Chen H."/>
            <person name="Chung M."/>
            <person name="Chen C."/>
            <person name="Shaw J."/>
            <person name="Wu H."/>
            <person name="Hsiao K."/>
            <person name="Chao Y."/>
            <person name="Chu M."/>
            <person name="Cheng C."/>
            <person name="Hour A."/>
            <person name="Lee P."/>
            <person name="Lin S."/>
            <person name="Lin Y."/>
            <person name="Liou J."/>
            <person name="Liu S."/>
            <person name="Hsing Y."/>
            <person name="Raghuvanshi S."/>
            <person name="Mohanty A."/>
            <person name="Bharti A.K."/>
            <person name="Gaur A."/>
            <person name="Gupta V."/>
            <person name="Kumar D."/>
            <person name="Ravi V."/>
            <person name="Vij S."/>
            <person name="Kapur A."/>
            <person name="Khurana P."/>
            <person name="Khurana P."/>
            <person name="Khurana J.P."/>
            <person name="Tyagi A.K."/>
            <person name="Gaikwad K."/>
            <person name="Singh A."/>
            <person name="Dalal V."/>
            <person name="Srivastava S."/>
            <person name="Dixit A."/>
            <person name="Pal A.K."/>
            <person name="Ghazi I.A."/>
            <person name="Yadav M."/>
            <person name="Pandit A."/>
            <person name="Bhargava A."/>
            <person name="Sureshbabu K."/>
            <person name="Batra K."/>
            <person name="Sharma T.R."/>
            <person name="Mohapatra T."/>
            <person name="Singh N.K."/>
            <person name="Messing J."/>
            <person name="Nelson A.B."/>
            <person name="Fuks G."/>
            <person name="Kavchok S."/>
            <person name="Keizer G."/>
            <person name="Linton E."/>
            <person name="Llaca V."/>
            <person name="Song R."/>
            <person name="Tanyolac B."/>
            <person name="Young S."/>
            <person name="Ho-Il K."/>
            <person name="Hahn J.H."/>
            <person name="Sangsakoo G."/>
            <person name="Vanavichit A."/>
            <person name="de Mattos Luiz.A.T."/>
            <person name="Zimmer P.D."/>
            <person name="Malone G."/>
            <person name="Dellagostin O."/>
            <person name="de Oliveira A.C."/>
            <person name="Bevan M."/>
            <person name="Bancroft I."/>
            <person name="Minx P."/>
            <person name="Cordum H."/>
            <person name="Wilson R."/>
            <person name="Cheng Z."/>
            <person name="Jin W."/>
            <person name="Jiang J."/>
            <person name="Leong S.A."/>
            <person name="Iwama H."/>
            <person name="Gojobori T."/>
            <person name="Itoh T."/>
            <person name="Niimura Y."/>
            <person name="Fujii Y."/>
            <person name="Habara T."/>
            <person name="Sakai H."/>
            <person name="Sato Y."/>
            <person name="Wilson G."/>
            <person name="Kumar K."/>
            <person name="McCouch S."/>
            <person name="Juretic N."/>
            <person name="Hoen D."/>
            <person name="Wright S."/>
            <person name="Bruskiewich R."/>
            <person name="Bureau T."/>
            <person name="Miyao A."/>
            <person name="Hirochika H."/>
            <person name="Nishikawa T."/>
            <person name="Kadowaki K."/>
            <person name="Sugiura M."/>
            <person name="Burr B."/>
            <person name="Sasaki T."/>
        </authorList>
    </citation>
    <scope>NUCLEOTIDE SEQUENCE [LARGE SCALE GENOMIC DNA]</scope>
    <source>
        <strain evidence="3">cv. Nipponbare</strain>
    </source>
</reference>
<feature type="compositionally biased region" description="Polar residues" evidence="1">
    <location>
        <begin position="193"/>
        <end position="217"/>
    </location>
</feature>
<dbReference type="Proteomes" id="UP000059680">
    <property type="component" value="Chromosome 2"/>
</dbReference>
<reference evidence="2 3" key="2">
    <citation type="journal article" date="2013" name="Plant Cell Physiol.">
        <title>Rice Annotation Project Database (RAP-DB): an integrative and interactive database for rice genomics.</title>
        <authorList>
            <person name="Sakai H."/>
            <person name="Lee S.S."/>
            <person name="Tanaka T."/>
            <person name="Numa H."/>
            <person name="Kim J."/>
            <person name="Kawahara Y."/>
            <person name="Wakimoto H."/>
            <person name="Yang C.C."/>
            <person name="Iwamoto M."/>
            <person name="Abe T."/>
            <person name="Yamada Y."/>
            <person name="Muto A."/>
            <person name="Inokuchi H."/>
            <person name="Ikemura T."/>
            <person name="Matsumoto T."/>
            <person name="Sasaki T."/>
            <person name="Itoh T."/>
        </authorList>
    </citation>
    <scope>NUCLEOTIDE SEQUENCE [LARGE SCALE GENOMIC DNA]</scope>
    <source>
        <strain evidence="3">cv. Nipponbare</strain>
    </source>
</reference>
<organism evidence="2 3">
    <name type="scientific">Oryza sativa subsp. japonica</name>
    <name type="common">Rice</name>
    <dbReference type="NCBI Taxonomy" id="39947"/>
    <lineage>
        <taxon>Eukaryota</taxon>
        <taxon>Viridiplantae</taxon>
        <taxon>Streptophyta</taxon>
        <taxon>Embryophyta</taxon>
        <taxon>Tracheophyta</taxon>
        <taxon>Spermatophyta</taxon>
        <taxon>Magnoliopsida</taxon>
        <taxon>Liliopsida</taxon>
        <taxon>Poales</taxon>
        <taxon>Poaceae</taxon>
        <taxon>BOP clade</taxon>
        <taxon>Oryzoideae</taxon>
        <taxon>Oryzeae</taxon>
        <taxon>Oryzinae</taxon>
        <taxon>Oryza</taxon>
        <taxon>Oryza sativa</taxon>
    </lineage>
</organism>
<dbReference type="EMBL" id="AP014958">
    <property type="protein sequence ID" value="BAS80958.1"/>
    <property type="molecule type" value="Genomic_DNA"/>
</dbReference>
<reference evidence="2 3" key="3">
    <citation type="journal article" date="2013" name="Rice">
        <title>Improvement of the Oryza sativa Nipponbare reference genome using next generation sequence and optical map data.</title>
        <authorList>
            <person name="Kawahara Y."/>
            <person name="de la Bastide M."/>
            <person name="Hamilton J.P."/>
            <person name="Kanamori H."/>
            <person name="McCombie W.R."/>
            <person name="Ouyang S."/>
            <person name="Schwartz D.C."/>
            <person name="Tanaka T."/>
            <person name="Wu J."/>
            <person name="Zhou S."/>
            <person name="Childs K.L."/>
            <person name="Davidson R.M."/>
            <person name="Lin H."/>
            <person name="Quesada-Ocampo L."/>
            <person name="Vaillancourt B."/>
            <person name="Sakai H."/>
            <person name="Lee S.S."/>
            <person name="Kim J."/>
            <person name="Numa H."/>
            <person name="Itoh T."/>
            <person name="Buell C.R."/>
            <person name="Matsumoto T."/>
        </authorList>
    </citation>
    <scope>NUCLEOTIDE SEQUENCE [LARGE SCALE GENOMIC DNA]</scope>
    <source>
        <strain evidence="3">cv. Nipponbare</strain>
    </source>
</reference>
<protein>
    <submittedName>
        <fullName evidence="2">Os02g0752250 protein</fullName>
    </submittedName>
</protein>
<keyword evidence="3" id="KW-1185">Reference proteome</keyword>
<sequence>MRPMINHLLAVLRRSAEVLAWAHLELHMDSLHRLEVQALEADQLARRPAAVRRAVRPAQEEQHGVPAVHGAMVLHPDERRELELVTRLGANLFDVIAHRACSCCRHRLQAIDAAQRRQLRAVCDEVVRVLRVAEAVAELVDGVASVEPVRSSGISRGWIGTHPHICHGHARELLWIPGHWQPSTWGCALQRGPEQSQSLQPRQGNQPTGWPQSWDYT</sequence>
<accession>A0A0P0VPV4</accession>
<gene>
    <name evidence="2" type="ordered locus">Os02g0752250</name>
    <name evidence="2" type="ORF">OSNPB_020752250</name>
</gene>